<dbReference type="VEuPathDB" id="FungiDB:I303_06621"/>
<sequence length="150" mass="16507">MPITQLTTAERTWYDYLRSKIAYKAHLDEFNHAARIYKIMSASFADETSFFNCPQADEPDREVAATNISESLDTLKNLIDRIGKLTVELGPVISNYQAASRAVADLGDLGGLDDLGVSGVEASSISHDHPLEFNSDADCTLPRRKGSLKE</sequence>
<dbReference type="Proteomes" id="UP000078595">
    <property type="component" value="Chromosome 9"/>
</dbReference>
<organism evidence="1">
    <name type="scientific">Kwoniella dejecticola CBS 10117</name>
    <dbReference type="NCBI Taxonomy" id="1296121"/>
    <lineage>
        <taxon>Eukaryota</taxon>
        <taxon>Fungi</taxon>
        <taxon>Dikarya</taxon>
        <taxon>Basidiomycota</taxon>
        <taxon>Agaricomycotina</taxon>
        <taxon>Tremellomycetes</taxon>
        <taxon>Tremellales</taxon>
        <taxon>Cryptococcaceae</taxon>
        <taxon>Kwoniella</taxon>
    </lineage>
</organism>
<dbReference type="GeneID" id="28970320"/>
<name>A0A1A5ZZ26_9TREE</name>
<reference evidence="1" key="1">
    <citation type="submission" date="2013-07" db="EMBL/GenBank/DDBJ databases">
        <title>The Genome Sequence of Cryptococcus dejecticola CBS10117.</title>
        <authorList>
            <consortium name="The Broad Institute Genome Sequencing Platform"/>
            <person name="Cuomo C."/>
            <person name="Litvintseva A."/>
            <person name="Chen Y."/>
            <person name="Heitman J."/>
            <person name="Sun S."/>
            <person name="Springer D."/>
            <person name="Dromer F."/>
            <person name="Young S.K."/>
            <person name="Zeng Q."/>
            <person name="Gargeya S."/>
            <person name="Fitzgerald M."/>
            <person name="Abouelleil A."/>
            <person name="Alvarado L."/>
            <person name="Berlin A.M."/>
            <person name="Chapman S.B."/>
            <person name="Dewar J."/>
            <person name="Goldberg J."/>
            <person name="Griggs A."/>
            <person name="Gujja S."/>
            <person name="Hansen M."/>
            <person name="Howarth C."/>
            <person name="Imamovic A."/>
            <person name="Larimer J."/>
            <person name="McCowan C."/>
            <person name="Murphy C."/>
            <person name="Pearson M."/>
            <person name="Priest M."/>
            <person name="Roberts A."/>
            <person name="Saif S."/>
            <person name="Shea T."/>
            <person name="Sykes S."/>
            <person name="Wortman J."/>
            <person name="Nusbaum C."/>
            <person name="Birren B."/>
        </authorList>
    </citation>
    <scope>NUCLEOTIDE SEQUENCE [LARGE SCALE GENOMIC DNA]</scope>
    <source>
        <strain evidence="1">CBS 10117</strain>
    </source>
</reference>
<keyword evidence="3" id="KW-1185">Reference proteome</keyword>
<evidence type="ECO:0000313" key="3">
    <source>
        <dbReference type="Proteomes" id="UP000078595"/>
    </source>
</evidence>
<proteinExistence type="predicted"/>
<dbReference type="EMBL" id="CP144538">
    <property type="protein sequence ID" value="WWC64609.1"/>
    <property type="molecule type" value="Genomic_DNA"/>
</dbReference>
<dbReference type="AlphaFoldDB" id="A0A1A5ZZ26"/>
<dbReference type="KEGG" id="kdj:28970320"/>
<gene>
    <name evidence="1" type="ORF">I303_06621</name>
    <name evidence="2" type="ORF">I303_107220</name>
</gene>
<protein>
    <submittedName>
        <fullName evidence="1">Uncharacterized protein</fullName>
    </submittedName>
</protein>
<accession>A0A1A5ZZ26</accession>
<evidence type="ECO:0000313" key="1">
    <source>
        <dbReference type="EMBL" id="OBR83062.1"/>
    </source>
</evidence>
<evidence type="ECO:0000313" key="2">
    <source>
        <dbReference type="EMBL" id="WWC64609.1"/>
    </source>
</evidence>
<reference evidence="2" key="2">
    <citation type="submission" date="2013-07" db="EMBL/GenBank/DDBJ databases">
        <authorList>
            <consortium name="The Broad Institute Genome Sequencing Platform"/>
            <person name="Cuomo C."/>
            <person name="Litvintseva A."/>
            <person name="Chen Y."/>
            <person name="Heitman J."/>
            <person name="Sun S."/>
            <person name="Springer D."/>
            <person name="Dromer F."/>
            <person name="Young S.K."/>
            <person name="Zeng Q."/>
            <person name="Gargeya S."/>
            <person name="Fitzgerald M."/>
            <person name="Abouelleil A."/>
            <person name="Alvarado L."/>
            <person name="Berlin A.M."/>
            <person name="Chapman S.B."/>
            <person name="Dewar J."/>
            <person name="Goldberg J."/>
            <person name="Griggs A."/>
            <person name="Gujja S."/>
            <person name="Hansen M."/>
            <person name="Howarth C."/>
            <person name="Imamovic A."/>
            <person name="Larimer J."/>
            <person name="McCowan C."/>
            <person name="Murphy C."/>
            <person name="Pearson M."/>
            <person name="Priest M."/>
            <person name="Roberts A."/>
            <person name="Saif S."/>
            <person name="Shea T."/>
            <person name="Sykes S."/>
            <person name="Wortman J."/>
            <person name="Nusbaum C."/>
            <person name="Birren B."/>
        </authorList>
    </citation>
    <scope>NUCLEOTIDE SEQUENCE</scope>
    <source>
        <strain evidence="2">CBS 10117</strain>
    </source>
</reference>
<dbReference type="EMBL" id="KI894034">
    <property type="protein sequence ID" value="OBR83062.1"/>
    <property type="molecule type" value="Genomic_DNA"/>
</dbReference>
<reference evidence="2" key="3">
    <citation type="submission" date="2024-02" db="EMBL/GenBank/DDBJ databases">
        <title>Comparative genomics of Cryptococcus and Kwoniella reveals pathogenesis evolution and contrasting modes of karyotype evolution via chromosome fusion or intercentromeric recombination.</title>
        <authorList>
            <person name="Coelho M.A."/>
            <person name="David-Palma M."/>
            <person name="Shea T."/>
            <person name="Bowers K."/>
            <person name="McGinley-Smith S."/>
            <person name="Mohammad A.W."/>
            <person name="Gnirke A."/>
            <person name="Yurkov A.M."/>
            <person name="Nowrousian M."/>
            <person name="Sun S."/>
            <person name="Cuomo C.A."/>
            <person name="Heitman J."/>
        </authorList>
    </citation>
    <scope>NUCLEOTIDE SEQUENCE</scope>
    <source>
        <strain evidence="2">CBS 10117</strain>
    </source>
</reference>
<dbReference type="RefSeq" id="XP_018260904.1">
    <property type="nucleotide sequence ID" value="XM_018409901.1"/>
</dbReference>